<name>A0AAD7JNY5_9AGAR</name>
<evidence type="ECO:0000313" key="2">
    <source>
        <dbReference type="Proteomes" id="UP001215598"/>
    </source>
</evidence>
<evidence type="ECO:0000313" key="1">
    <source>
        <dbReference type="EMBL" id="KAJ7768887.1"/>
    </source>
</evidence>
<reference evidence="1" key="1">
    <citation type="submission" date="2023-03" db="EMBL/GenBank/DDBJ databases">
        <title>Massive genome expansion in bonnet fungi (Mycena s.s.) driven by repeated elements and novel gene families across ecological guilds.</title>
        <authorList>
            <consortium name="Lawrence Berkeley National Laboratory"/>
            <person name="Harder C.B."/>
            <person name="Miyauchi S."/>
            <person name="Viragh M."/>
            <person name="Kuo A."/>
            <person name="Thoen E."/>
            <person name="Andreopoulos B."/>
            <person name="Lu D."/>
            <person name="Skrede I."/>
            <person name="Drula E."/>
            <person name="Henrissat B."/>
            <person name="Morin E."/>
            <person name="Kohler A."/>
            <person name="Barry K."/>
            <person name="LaButti K."/>
            <person name="Morin E."/>
            <person name="Salamov A."/>
            <person name="Lipzen A."/>
            <person name="Mereny Z."/>
            <person name="Hegedus B."/>
            <person name="Baldrian P."/>
            <person name="Stursova M."/>
            <person name="Weitz H."/>
            <person name="Taylor A."/>
            <person name="Grigoriev I.V."/>
            <person name="Nagy L.G."/>
            <person name="Martin F."/>
            <person name="Kauserud H."/>
        </authorList>
    </citation>
    <scope>NUCLEOTIDE SEQUENCE</scope>
    <source>
        <strain evidence="1">CBHHK182m</strain>
    </source>
</reference>
<comment type="caution">
    <text evidence="1">The sequence shown here is derived from an EMBL/GenBank/DDBJ whole genome shotgun (WGS) entry which is preliminary data.</text>
</comment>
<sequence length="240" mass="26489">MIVPVQHLGNAVAVHYRPYIFKGLKLPPHHPPPKVLLMRRHCRAIARHFSKRLADSSSLCPLTRQLSIQSSTNKDRPGLDSSTWYKCEVVVPFWVSGIISVQVSHHGCPLRKGVVPDFKQSSVLGLPMHSGELRKMPATVTFPGNRCQTIPESWFQAISIQQLDIGHHNHREDSGAAAVNSNVDRATTHMVEVHGSLGGLSLIGVTEKVKNHNRQTSGLNNSNRIVPVELARGRAALARQ</sequence>
<protein>
    <submittedName>
        <fullName evidence="1">Uncharacterized protein</fullName>
    </submittedName>
</protein>
<gene>
    <name evidence="1" type="ORF">B0H16DRAFT_1452814</name>
</gene>
<organism evidence="1 2">
    <name type="scientific">Mycena metata</name>
    <dbReference type="NCBI Taxonomy" id="1033252"/>
    <lineage>
        <taxon>Eukaryota</taxon>
        <taxon>Fungi</taxon>
        <taxon>Dikarya</taxon>
        <taxon>Basidiomycota</taxon>
        <taxon>Agaricomycotina</taxon>
        <taxon>Agaricomycetes</taxon>
        <taxon>Agaricomycetidae</taxon>
        <taxon>Agaricales</taxon>
        <taxon>Marasmiineae</taxon>
        <taxon>Mycenaceae</taxon>
        <taxon>Mycena</taxon>
    </lineage>
</organism>
<proteinExistence type="predicted"/>
<keyword evidence="2" id="KW-1185">Reference proteome</keyword>
<dbReference type="Proteomes" id="UP001215598">
    <property type="component" value="Unassembled WGS sequence"/>
</dbReference>
<accession>A0AAD7JNY5</accession>
<dbReference type="EMBL" id="JARKIB010000019">
    <property type="protein sequence ID" value="KAJ7768887.1"/>
    <property type="molecule type" value="Genomic_DNA"/>
</dbReference>
<dbReference type="AlphaFoldDB" id="A0AAD7JNY5"/>